<evidence type="ECO:0008006" key="5">
    <source>
        <dbReference type="Google" id="ProtNLM"/>
    </source>
</evidence>
<reference evidence="4" key="1">
    <citation type="journal article" date="2019" name="Int. J. Syst. Evol. Microbiol.">
        <title>The Global Catalogue of Microorganisms (GCM) 10K type strain sequencing project: providing services to taxonomists for standard genome sequencing and annotation.</title>
        <authorList>
            <consortium name="The Broad Institute Genomics Platform"/>
            <consortium name="The Broad Institute Genome Sequencing Center for Infectious Disease"/>
            <person name="Wu L."/>
            <person name="Ma J."/>
        </authorList>
    </citation>
    <scope>NUCLEOTIDE SEQUENCE [LARGE SCALE GENOMIC DNA]</scope>
    <source>
        <strain evidence="4">CCM 7403</strain>
    </source>
</reference>
<dbReference type="EMBL" id="BMCK01000004">
    <property type="protein sequence ID" value="GGD24386.1"/>
    <property type="molecule type" value="Genomic_DNA"/>
</dbReference>
<evidence type="ECO:0000313" key="3">
    <source>
        <dbReference type="EMBL" id="GGD24386.1"/>
    </source>
</evidence>
<feature type="compositionally biased region" description="Low complexity" evidence="1">
    <location>
        <begin position="351"/>
        <end position="365"/>
    </location>
</feature>
<evidence type="ECO:0000256" key="1">
    <source>
        <dbReference type="SAM" id="MobiDB-lite"/>
    </source>
</evidence>
<proteinExistence type="predicted"/>
<dbReference type="RefSeq" id="WP_188421940.1">
    <property type="nucleotide sequence ID" value="NZ_BMCK01000004.1"/>
</dbReference>
<accession>A0ABQ1QFD3</accession>
<sequence>MADVCEVPVISGVCEKAGEAAGTLVAAPFDWLAQSLAHGAGWMYQAVWSTIDSTTMVDATSGELTRVYNILFGVAVFVMLGFFMLQVIGGMIRREPAALSRAALGLGKSILGSFVALTLVAAALEITDQLCVGIVHASGTTMSEMGERVELLAQGLLTLHIAAPGAGAIITIFVAGLAIAAAVIVWISLLVRKALLLVAIVFAPIALAGASWDHTRGWVSRWAAFVLALILSKVVLVVIFLIATTQVSAPIDSDLQSVSDPIAGVVLMLVAGFAPYLTYKAINFMGFDTYHAMSSEQEAKSALNRPLPIPLNRRAGAEPSKVLNGAFGNSNGAGDGSTGAPRPVPTPPVSPTSGAGARTATGAAGAGGATAAAGAATGGLAAGAALATGAASAGVRTTQSIGGAAAAQADAAQSSAPPRSGPVPSHVPDAVPPVSVADRRR</sequence>
<feature type="region of interest" description="Disordered" evidence="1">
    <location>
        <begin position="388"/>
        <end position="441"/>
    </location>
</feature>
<gene>
    <name evidence="3" type="ORF">GCM10007231_24430</name>
</gene>
<comment type="caution">
    <text evidence="3">The sequence shown here is derived from an EMBL/GenBank/DDBJ whole genome shotgun (WGS) entry which is preliminary data.</text>
</comment>
<feature type="transmembrane region" description="Helical" evidence="2">
    <location>
        <begin position="262"/>
        <end position="279"/>
    </location>
</feature>
<feature type="transmembrane region" description="Helical" evidence="2">
    <location>
        <begin position="194"/>
        <end position="212"/>
    </location>
</feature>
<evidence type="ECO:0000256" key="2">
    <source>
        <dbReference type="SAM" id="Phobius"/>
    </source>
</evidence>
<feature type="transmembrane region" description="Helical" evidence="2">
    <location>
        <begin position="218"/>
        <end position="242"/>
    </location>
</feature>
<feature type="transmembrane region" description="Helical" evidence="2">
    <location>
        <begin position="161"/>
        <end position="187"/>
    </location>
</feature>
<feature type="transmembrane region" description="Helical" evidence="2">
    <location>
        <begin position="70"/>
        <end position="92"/>
    </location>
</feature>
<feature type="region of interest" description="Disordered" evidence="1">
    <location>
        <begin position="322"/>
        <end position="365"/>
    </location>
</feature>
<evidence type="ECO:0000313" key="4">
    <source>
        <dbReference type="Proteomes" id="UP000630594"/>
    </source>
</evidence>
<keyword evidence="2" id="KW-0812">Transmembrane</keyword>
<feature type="transmembrane region" description="Helical" evidence="2">
    <location>
        <begin position="104"/>
        <end position="124"/>
    </location>
</feature>
<name>A0ABQ1QFD3_9ACTN</name>
<feature type="compositionally biased region" description="Low complexity" evidence="1">
    <location>
        <begin position="404"/>
        <end position="441"/>
    </location>
</feature>
<keyword evidence="4" id="KW-1185">Reference proteome</keyword>
<keyword evidence="2" id="KW-1133">Transmembrane helix</keyword>
<organism evidence="3 4">
    <name type="scientific">Nocardioides daphniae</name>
    <dbReference type="NCBI Taxonomy" id="402297"/>
    <lineage>
        <taxon>Bacteria</taxon>
        <taxon>Bacillati</taxon>
        <taxon>Actinomycetota</taxon>
        <taxon>Actinomycetes</taxon>
        <taxon>Propionibacteriales</taxon>
        <taxon>Nocardioidaceae</taxon>
        <taxon>Nocardioides</taxon>
    </lineage>
</organism>
<dbReference type="Proteomes" id="UP000630594">
    <property type="component" value="Unassembled WGS sequence"/>
</dbReference>
<protein>
    <recommendedName>
        <fullName evidence="5">Conjugal transfer protein TrbL</fullName>
    </recommendedName>
</protein>
<keyword evidence="2" id="KW-0472">Membrane</keyword>